<name>A0A8H3G0Q4_9LECA</name>
<dbReference type="Gene3D" id="3.10.290.30">
    <property type="entry name" value="MM3350-like"/>
    <property type="match status" value="1"/>
</dbReference>
<feature type="compositionally biased region" description="Basic and acidic residues" evidence="1">
    <location>
        <begin position="16"/>
        <end position="26"/>
    </location>
</feature>
<dbReference type="AlphaFoldDB" id="A0A8H3G0Q4"/>
<reference evidence="3" key="1">
    <citation type="submission" date="2021-03" db="EMBL/GenBank/DDBJ databases">
        <authorList>
            <person name="Tagirdzhanova G."/>
        </authorList>
    </citation>
    <scope>NUCLEOTIDE SEQUENCE</scope>
</reference>
<dbReference type="PANTHER" id="PTHR41878:SF1">
    <property type="entry name" value="TNPR PROTEIN"/>
    <property type="match status" value="1"/>
</dbReference>
<dbReference type="SUPFAM" id="SSF159941">
    <property type="entry name" value="MM3350-like"/>
    <property type="match status" value="1"/>
</dbReference>
<accession>A0A8H3G0Q4</accession>
<comment type="caution">
    <text evidence="3">The sequence shown here is derived from an EMBL/GenBank/DDBJ whole genome shotgun (WGS) entry which is preliminary data.</text>
</comment>
<sequence>MPTPPSSPPPTSKSKTPAEKEKDDTKSSTTSHSAAPPTESETTTNYLILATLTGITNPSITRLLSLPPSLTFADLHRALQIAFGWANSHMLDFNVSLLDPNDNEAMPRFCLSISPDPSIFAGDMMNDTKAESEITLADVYEKPEWKDRAEIEYEYDHGDGWNHHLALLGRATPGTNAHFGAPSDVKVLCLNGQGHPAAEDVGGECGWEGLKDAFKHPRKGENRERIEWYKHVCLNGDGKLDPYAFDVMDVNDGLRDAFAEGKSGGMSNAACGGCGKGL</sequence>
<feature type="compositionally biased region" description="Pro residues" evidence="1">
    <location>
        <begin position="1"/>
        <end position="11"/>
    </location>
</feature>
<keyword evidence="4" id="KW-1185">Reference proteome</keyword>
<proteinExistence type="predicted"/>
<gene>
    <name evidence="3" type="ORF">IMSHALPRED_009735</name>
</gene>
<protein>
    <recommendedName>
        <fullName evidence="2">Plasmid pRiA4b Orf3-like domain-containing protein</fullName>
    </recommendedName>
</protein>
<feature type="domain" description="Plasmid pRiA4b Orf3-like" evidence="2">
    <location>
        <begin position="50"/>
        <end position="247"/>
    </location>
</feature>
<organism evidence="3 4">
    <name type="scientific">Imshaugia aleurites</name>
    <dbReference type="NCBI Taxonomy" id="172621"/>
    <lineage>
        <taxon>Eukaryota</taxon>
        <taxon>Fungi</taxon>
        <taxon>Dikarya</taxon>
        <taxon>Ascomycota</taxon>
        <taxon>Pezizomycotina</taxon>
        <taxon>Lecanoromycetes</taxon>
        <taxon>OSLEUM clade</taxon>
        <taxon>Lecanoromycetidae</taxon>
        <taxon>Lecanorales</taxon>
        <taxon>Lecanorineae</taxon>
        <taxon>Parmeliaceae</taxon>
        <taxon>Imshaugia</taxon>
    </lineage>
</organism>
<feature type="region of interest" description="Disordered" evidence="1">
    <location>
        <begin position="1"/>
        <end position="42"/>
    </location>
</feature>
<dbReference type="EMBL" id="CAJPDT010000077">
    <property type="protein sequence ID" value="CAF9934518.1"/>
    <property type="molecule type" value="Genomic_DNA"/>
</dbReference>
<dbReference type="InterPro" id="IPR024047">
    <property type="entry name" value="MM3350-like_sf"/>
</dbReference>
<dbReference type="InterPro" id="IPR012912">
    <property type="entry name" value="Plasmid_pRiA4b_Orf3-like"/>
</dbReference>
<dbReference type="Pfam" id="PF07929">
    <property type="entry name" value="PRiA4_ORF3"/>
    <property type="match status" value="1"/>
</dbReference>
<evidence type="ECO:0000259" key="2">
    <source>
        <dbReference type="Pfam" id="PF07929"/>
    </source>
</evidence>
<dbReference type="Proteomes" id="UP000664534">
    <property type="component" value="Unassembled WGS sequence"/>
</dbReference>
<evidence type="ECO:0000313" key="3">
    <source>
        <dbReference type="EMBL" id="CAF9934518.1"/>
    </source>
</evidence>
<dbReference type="OrthoDB" id="245563at2759"/>
<evidence type="ECO:0000256" key="1">
    <source>
        <dbReference type="SAM" id="MobiDB-lite"/>
    </source>
</evidence>
<feature type="compositionally biased region" description="Low complexity" evidence="1">
    <location>
        <begin position="27"/>
        <end position="40"/>
    </location>
</feature>
<dbReference type="PANTHER" id="PTHR41878">
    <property type="entry name" value="LEXA REPRESSOR-RELATED"/>
    <property type="match status" value="1"/>
</dbReference>
<evidence type="ECO:0000313" key="4">
    <source>
        <dbReference type="Proteomes" id="UP000664534"/>
    </source>
</evidence>